<dbReference type="EMBL" id="MT774404">
    <property type="protein sequence ID" value="QOR59987.1"/>
    <property type="molecule type" value="Genomic_DNA"/>
</dbReference>
<dbReference type="Proteomes" id="UP000593725">
    <property type="component" value="Segment"/>
</dbReference>
<dbReference type="KEGG" id="vg:65131452"/>
<dbReference type="GeneID" id="65131452"/>
<dbReference type="Gene3D" id="6.20.230.10">
    <property type="match status" value="1"/>
</dbReference>
<keyword evidence="2" id="KW-1185">Reference proteome</keyword>
<proteinExistence type="predicted"/>
<sequence length="584" mass="64484">MRNKGTFNFSGNLEVKKDAPLEAGSIVPTYADLTKAETWTDEEGSVWVYKGKNVTCEDRPGKLYQLTSTDYTKTSNWVEIGGGGTGGGIAEAPEDGKLYGRLNAAWSEINDYIMIPEGIMSLENTSTSDEILDAFGGLDLFIELTNEIASNNKPLILAANYAGTSLSIVFIFAMCSTNSSSLNRTLNLYSLAGSDLNSILIRYENGQASFTKIIKGLLTTPEVYYFSPTIQSNKVTQDDYTKLLQAITDGKIITVPVGIADLTTTGSRIPVAAYAIDNEISLNFVIDQDSAYPLWVYIRINGSTRDITVTKSVIKLDVYTFIPTISDGKVKQSDFDNLLAAINDHKIIMIDYGLGELQSTGYYIPATAWYDSSNIIISYNIDIFRYFIGILSDLLISADSTRIADEDLVLLKNNTDEYTPTNKYNPATKKYVDDLSFGSTIEISDASLLTTNANLSDTAASNWIISIFGNELSFRNVVSDIISNRTRYWFNVTGVNTNVIEMSSVNVYKSLNDTIYELHFIITYYTADTQITKRISIIQTNNSYHVKINGLMQSNNLTTATKISATDYAALDPKDANTMYAVTE</sequence>
<evidence type="ECO:0000313" key="2">
    <source>
        <dbReference type="Proteomes" id="UP000593725"/>
    </source>
</evidence>
<evidence type="ECO:0000313" key="1">
    <source>
        <dbReference type="EMBL" id="QOR59987.1"/>
    </source>
</evidence>
<dbReference type="RefSeq" id="YP_010112960.1">
    <property type="nucleotide sequence ID" value="NC_055897.1"/>
</dbReference>
<name>A0A7M1RZY3_9CAUD</name>
<reference evidence="1 2" key="1">
    <citation type="submission" date="2020-07" db="EMBL/GenBank/DDBJ databases">
        <title>Taxonomic proposal: Crassvirales, a new order of highly abundant and diverse bacterial viruses.</title>
        <authorList>
            <person name="Shkoporov A.N."/>
            <person name="Stockdale S.R."/>
            <person name="Guerin E."/>
            <person name="Ross R.P."/>
            <person name="Hill C."/>
        </authorList>
    </citation>
    <scope>NUCLEOTIDE SEQUENCE [LARGE SCALE GENOMIC DNA]</scope>
</reference>
<organism evidence="1 2">
    <name type="scientific">uncultured phage cr114_1</name>
    <dbReference type="NCBI Taxonomy" id="2772088"/>
    <lineage>
        <taxon>Viruses</taxon>
        <taxon>Duplodnaviria</taxon>
        <taxon>Heunggongvirae</taxon>
        <taxon>Uroviricota</taxon>
        <taxon>Caudoviricetes</taxon>
        <taxon>Crassvirales</taxon>
        <taxon>Suoliviridae</taxon>
        <taxon>Uncouvirinae</taxon>
        <taxon>Aurodevirus</taxon>
        <taxon>Aurodevirus intestinalis</taxon>
    </lineage>
</organism>
<protein>
    <submittedName>
        <fullName evidence="1">Uncharacterized protein</fullName>
    </submittedName>
</protein>
<accession>A0A7M1RZY3</accession>